<keyword evidence="4" id="KW-0378">Hydrolase</keyword>
<name>A0A0V0QY84_PSEPJ</name>
<evidence type="ECO:0000313" key="8">
    <source>
        <dbReference type="Proteomes" id="UP000054937"/>
    </source>
</evidence>
<keyword evidence="5" id="KW-0325">Glycoprotein</keyword>
<dbReference type="GO" id="GO:0006508">
    <property type="term" value="P:proteolysis"/>
    <property type="evidence" value="ECO:0007669"/>
    <property type="project" value="UniProtKB-KW"/>
</dbReference>
<evidence type="ECO:0000256" key="3">
    <source>
        <dbReference type="ARBA" id="ARBA00022729"/>
    </source>
</evidence>
<dbReference type="SUPFAM" id="SSF53474">
    <property type="entry name" value="alpha/beta-Hydrolases"/>
    <property type="match status" value="1"/>
</dbReference>
<dbReference type="Proteomes" id="UP000054937">
    <property type="component" value="Unassembled WGS sequence"/>
</dbReference>
<feature type="chain" id="PRO_5006867627" description="Peptidase S28" evidence="6">
    <location>
        <begin position="18"/>
        <end position="473"/>
    </location>
</feature>
<evidence type="ECO:0000256" key="2">
    <source>
        <dbReference type="ARBA" id="ARBA00022670"/>
    </source>
</evidence>
<evidence type="ECO:0008006" key="9">
    <source>
        <dbReference type="Google" id="ProtNLM"/>
    </source>
</evidence>
<dbReference type="PANTHER" id="PTHR11010:SF11">
    <property type="entry name" value="THYMUS-SPECIFIC SERINE PROTEASE"/>
    <property type="match status" value="1"/>
</dbReference>
<evidence type="ECO:0000256" key="1">
    <source>
        <dbReference type="ARBA" id="ARBA00011079"/>
    </source>
</evidence>
<evidence type="ECO:0000256" key="4">
    <source>
        <dbReference type="ARBA" id="ARBA00022801"/>
    </source>
</evidence>
<organism evidence="7 8">
    <name type="scientific">Pseudocohnilembus persalinus</name>
    <name type="common">Ciliate</name>
    <dbReference type="NCBI Taxonomy" id="266149"/>
    <lineage>
        <taxon>Eukaryota</taxon>
        <taxon>Sar</taxon>
        <taxon>Alveolata</taxon>
        <taxon>Ciliophora</taxon>
        <taxon>Intramacronucleata</taxon>
        <taxon>Oligohymenophorea</taxon>
        <taxon>Scuticociliatia</taxon>
        <taxon>Philasterida</taxon>
        <taxon>Pseudocohnilembidae</taxon>
        <taxon>Pseudocohnilembus</taxon>
    </lineage>
</organism>
<proteinExistence type="inferred from homology"/>
<keyword evidence="2" id="KW-0645">Protease</keyword>
<comment type="caution">
    <text evidence="7">The sequence shown here is derived from an EMBL/GenBank/DDBJ whole genome shotgun (WGS) entry which is preliminary data.</text>
</comment>
<keyword evidence="3 6" id="KW-0732">Signal</keyword>
<dbReference type="GO" id="GO:0008239">
    <property type="term" value="F:dipeptidyl-peptidase activity"/>
    <property type="evidence" value="ECO:0007669"/>
    <property type="project" value="TreeGrafter"/>
</dbReference>
<comment type="similarity">
    <text evidence="1">Belongs to the peptidase S28 family.</text>
</comment>
<dbReference type="OrthoDB" id="330834at2759"/>
<evidence type="ECO:0000313" key="7">
    <source>
        <dbReference type="EMBL" id="KRX07315.1"/>
    </source>
</evidence>
<sequence length="473" mass="54465">MKLILVLLAILIASSQQRFFNNPKVNNLAYDQEDEDQYDGEVYWFKEQILDHFKLGPAEHWSQRYIVQDYYFDKQNGPLFLYIGGESYAHAVSKKSNFTLCLAEEFKGIVITLEHRFYGSSQPYGQGPDSYSVENMKMLTHEQALDDLATFIGYLKQNKLFGIKEDTPVITIGGSYPGALSAWFRYKYKHLTIGALASSAVVNAIEDYQEFDTQIRLSAASQGEECVDNIRELTQYAQSVLDREDGEAQIQNFKAQFGAQQLSKVDFLYFFADIFALQVQYGKTTDVCEMISGPFDQALANIQKYARDNCNPNDYDQEKMKETQYSYTKNIRQWTYQTCTYVGWFYSAAFYKPMRSTLVDVKYFQDLCENIYGKGYLPKVQDTNTIMGGTKMRTENIIFTNGGQDPWKWASILQDKGDMKAIVIDCVDCAHCVDLSSPKEGEPQVLSQARKDIIENMRTWISQYCQYQTLIQY</sequence>
<dbReference type="OMA" id="MRYFRNA"/>
<dbReference type="InterPro" id="IPR008758">
    <property type="entry name" value="Peptidase_S28"/>
</dbReference>
<feature type="signal peptide" evidence="6">
    <location>
        <begin position="1"/>
        <end position="17"/>
    </location>
</feature>
<dbReference type="GO" id="GO:0070008">
    <property type="term" value="F:serine-type exopeptidase activity"/>
    <property type="evidence" value="ECO:0007669"/>
    <property type="project" value="InterPro"/>
</dbReference>
<dbReference type="InterPro" id="IPR029058">
    <property type="entry name" value="AB_hydrolase_fold"/>
</dbReference>
<gene>
    <name evidence="7" type="ORF">PPERSA_06930</name>
</gene>
<dbReference type="Gene3D" id="1.20.120.980">
    <property type="entry name" value="Serine carboxypeptidase S28, SKS domain"/>
    <property type="match status" value="1"/>
</dbReference>
<reference evidence="7 8" key="1">
    <citation type="journal article" date="2015" name="Sci. Rep.">
        <title>Genome of the facultative scuticociliatosis pathogen Pseudocohnilembus persalinus provides insight into its virulence through horizontal gene transfer.</title>
        <authorList>
            <person name="Xiong J."/>
            <person name="Wang G."/>
            <person name="Cheng J."/>
            <person name="Tian M."/>
            <person name="Pan X."/>
            <person name="Warren A."/>
            <person name="Jiang C."/>
            <person name="Yuan D."/>
            <person name="Miao W."/>
        </authorList>
    </citation>
    <scope>NUCLEOTIDE SEQUENCE [LARGE SCALE GENOMIC DNA]</scope>
    <source>
        <strain evidence="7">36N120E</strain>
    </source>
</reference>
<dbReference type="EMBL" id="LDAU01000084">
    <property type="protein sequence ID" value="KRX07315.1"/>
    <property type="molecule type" value="Genomic_DNA"/>
</dbReference>
<dbReference type="Gene3D" id="3.40.50.1820">
    <property type="entry name" value="alpha/beta hydrolase"/>
    <property type="match status" value="1"/>
</dbReference>
<evidence type="ECO:0000256" key="5">
    <source>
        <dbReference type="ARBA" id="ARBA00023180"/>
    </source>
</evidence>
<accession>A0A0V0QY84</accession>
<keyword evidence="8" id="KW-1185">Reference proteome</keyword>
<dbReference type="PANTHER" id="PTHR11010">
    <property type="entry name" value="PROTEASE S28 PRO-X CARBOXYPEPTIDASE-RELATED"/>
    <property type="match status" value="1"/>
</dbReference>
<dbReference type="Pfam" id="PF05577">
    <property type="entry name" value="Peptidase_S28"/>
    <property type="match status" value="1"/>
</dbReference>
<dbReference type="AlphaFoldDB" id="A0A0V0QY84"/>
<dbReference type="InterPro" id="IPR042269">
    <property type="entry name" value="Ser_carbopepase_S28_SKS"/>
</dbReference>
<evidence type="ECO:0000256" key="6">
    <source>
        <dbReference type="SAM" id="SignalP"/>
    </source>
</evidence>
<protein>
    <recommendedName>
        <fullName evidence="9">Peptidase S28</fullName>
    </recommendedName>
</protein>
<dbReference type="InParanoid" id="A0A0V0QY84"/>